<dbReference type="InterPro" id="IPR036852">
    <property type="entry name" value="Peptidase_S8/S53_dom_sf"/>
</dbReference>
<organism evidence="8 9">
    <name type="scientific">Dyella mobilis</name>
    <dbReference type="NCBI Taxonomy" id="1849582"/>
    <lineage>
        <taxon>Bacteria</taxon>
        <taxon>Pseudomonadati</taxon>
        <taxon>Pseudomonadota</taxon>
        <taxon>Gammaproteobacteria</taxon>
        <taxon>Lysobacterales</taxon>
        <taxon>Rhodanobacteraceae</taxon>
        <taxon>Dyella</taxon>
    </lineage>
</organism>
<feature type="region of interest" description="Disordered" evidence="6">
    <location>
        <begin position="1"/>
        <end position="25"/>
    </location>
</feature>
<dbReference type="PROSITE" id="PS51208">
    <property type="entry name" value="AUTOTRANSPORTER"/>
    <property type="match status" value="1"/>
</dbReference>
<dbReference type="PRINTS" id="PR00723">
    <property type="entry name" value="SUBTILISIN"/>
</dbReference>
<dbReference type="PANTHER" id="PTHR42884">
    <property type="entry name" value="PROPROTEIN CONVERTASE SUBTILISIN/KEXIN-RELATED"/>
    <property type="match status" value="1"/>
</dbReference>
<protein>
    <submittedName>
        <fullName evidence="8">Autotransporter domain-containing protein</fullName>
    </submittedName>
</protein>
<dbReference type="Pfam" id="PF00082">
    <property type="entry name" value="Peptidase_S8"/>
    <property type="match status" value="1"/>
</dbReference>
<comment type="similarity">
    <text evidence="5">Belongs to the peptidase S8 family.</text>
</comment>
<proteinExistence type="inferred from homology"/>
<sequence length="904" mass="91652">MRLQLDPENVPAAWASGGSSTSVQGQGVKVGIVDTGAQASNPALGGRIGWFKDYVDPGNTSPADPSGHGTVVAEILGGSANSDGPIGDPFYGGVAPQSSLYVARVGDANASFNLSLVPQAYTDLLNQGVRLFNNSYNVEQPITSQGTGSGSLVAQEQAYFQPAVNAGGLLVWAAGNSGNSQPDVEPGLPYLEPSLQKGWLAVVNVTINASGQVVSLDHGAEPSNACGVAASWCLAAPGNLTFSPVTGTSFSSGAGEGTSFAAPIVTGAAALVWQRFPYFTGNNVQETLLGTATSLGDPSLYGYGLVNAAAAVNGPGALDWGVFDVNIPAGDSGVFSNTMSGAGTLQLDGNGNLVLTGNDHFAGITINGGNLAITGTDTFDGSVSVNGGSFTTSNSLTVPAINVAQGAALYATGVIAGNIANAGVLNGTPPASSSASLQVQGNYTASSTANTVVQMGSPIKVSGQASLHSSTLTVISNAASEVTGVVLQAVGGLIGEFGALVVQGSVFSSGSASYTPTQVNVTLSGPSVAGVAQTTMPHAATTQQTAQHIQTALNQTYSPTAASASGSPTFLQAEGQFLHVTSIEQAQTSIDSLSGQMLVSSQALTFEQSGIVNRSVADRLVDVDDAPAQHGAWLQAIGAGGNIGQAGYATGKYSGGGSVGGYDVAIGDHVSAGFGVNWNRLGADYDLQAGSGSSRAVGGMLYGRYDVGQAYVAASAGEDWITSNTSRWAVLGNSSEAIASVRKDHLTSLYGEAGYVIRGPQWSVTPFASLGLESLDRGRIAEQGAGGYGIASPSATFNQTDGQIGTRVAYRWNWEGGQTTLQAYALYQRLMSGSNLSFPAAYAGAPTATFQLEGVNSPRNSGWVGVGVNTQVGKRWSWFVNLNGQLTGGRTNAAMVSAGFRLRF</sequence>
<dbReference type="PROSITE" id="PS00138">
    <property type="entry name" value="SUBTILASE_SER"/>
    <property type="match status" value="1"/>
</dbReference>
<evidence type="ECO:0000256" key="1">
    <source>
        <dbReference type="ARBA" id="ARBA00022670"/>
    </source>
</evidence>
<dbReference type="Gene3D" id="3.40.50.200">
    <property type="entry name" value="Peptidase S8/S53 domain"/>
    <property type="match status" value="1"/>
</dbReference>
<dbReference type="InterPro" id="IPR005546">
    <property type="entry name" value="Autotransporte_beta"/>
</dbReference>
<feature type="compositionally biased region" description="Low complexity" evidence="6">
    <location>
        <begin position="16"/>
        <end position="25"/>
    </location>
</feature>
<dbReference type="InterPro" id="IPR000209">
    <property type="entry name" value="Peptidase_S8/S53_dom"/>
</dbReference>
<evidence type="ECO:0000256" key="4">
    <source>
        <dbReference type="ARBA" id="ARBA00022825"/>
    </source>
</evidence>
<keyword evidence="3 5" id="KW-0378">Hydrolase</keyword>
<evidence type="ECO:0000256" key="3">
    <source>
        <dbReference type="ARBA" id="ARBA00022801"/>
    </source>
</evidence>
<evidence type="ECO:0000313" key="9">
    <source>
        <dbReference type="Proteomes" id="UP001430193"/>
    </source>
</evidence>
<evidence type="ECO:0000313" key="8">
    <source>
        <dbReference type="EMBL" id="MBM7129308.1"/>
    </source>
</evidence>
<dbReference type="PANTHER" id="PTHR42884:SF14">
    <property type="entry name" value="NEUROENDOCRINE CONVERTASE 1"/>
    <property type="match status" value="1"/>
</dbReference>
<evidence type="ECO:0000256" key="6">
    <source>
        <dbReference type="SAM" id="MobiDB-lite"/>
    </source>
</evidence>
<dbReference type="Proteomes" id="UP001430193">
    <property type="component" value="Unassembled WGS sequence"/>
</dbReference>
<name>A0ABS2KG10_9GAMM</name>
<dbReference type="InterPro" id="IPR023828">
    <property type="entry name" value="Peptidase_S8_Ser-AS"/>
</dbReference>
<dbReference type="InterPro" id="IPR015500">
    <property type="entry name" value="Peptidase_S8_subtilisin-rel"/>
</dbReference>
<keyword evidence="4 5" id="KW-0720">Serine protease</keyword>
<dbReference type="CDD" id="cd04848">
    <property type="entry name" value="Peptidases_S8_Autotransporter_serine_protease_like"/>
    <property type="match status" value="1"/>
</dbReference>
<accession>A0ABS2KG10</accession>
<evidence type="ECO:0000256" key="5">
    <source>
        <dbReference type="PROSITE-ProRule" id="PRU01240"/>
    </source>
</evidence>
<dbReference type="SUPFAM" id="SSF52743">
    <property type="entry name" value="Subtilisin-like"/>
    <property type="match status" value="1"/>
</dbReference>
<feature type="active site" description="Charge relay system" evidence="5">
    <location>
        <position position="68"/>
    </location>
</feature>
<evidence type="ECO:0000259" key="7">
    <source>
        <dbReference type="PROSITE" id="PS51208"/>
    </source>
</evidence>
<dbReference type="InterPro" id="IPR036709">
    <property type="entry name" value="Autotransporte_beta_dom_sf"/>
</dbReference>
<keyword evidence="2" id="KW-0732">Signal</keyword>
<dbReference type="SUPFAM" id="SSF103515">
    <property type="entry name" value="Autotransporter"/>
    <property type="match status" value="1"/>
</dbReference>
<feature type="active site" description="Charge relay system" evidence="5">
    <location>
        <position position="34"/>
    </location>
</feature>
<dbReference type="SMART" id="SM00869">
    <property type="entry name" value="Autotransporter"/>
    <property type="match status" value="1"/>
</dbReference>
<dbReference type="EMBL" id="JADIKF010000037">
    <property type="protein sequence ID" value="MBM7129308.1"/>
    <property type="molecule type" value="Genomic_DNA"/>
</dbReference>
<comment type="caution">
    <text evidence="8">The sequence shown here is derived from an EMBL/GenBank/DDBJ whole genome shotgun (WGS) entry which is preliminary data.</text>
</comment>
<dbReference type="Pfam" id="PF03797">
    <property type="entry name" value="Autotransporter"/>
    <property type="match status" value="1"/>
</dbReference>
<gene>
    <name evidence="8" type="ORF">ISS99_07210</name>
</gene>
<feature type="domain" description="Autotransporter" evidence="7">
    <location>
        <begin position="625"/>
        <end position="904"/>
    </location>
</feature>
<dbReference type="RefSeq" id="WP_204630918.1">
    <property type="nucleotide sequence ID" value="NZ_BSOC01000004.1"/>
</dbReference>
<keyword evidence="9" id="KW-1185">Reference proteome</keyword>
<feature type="active site" description="Charge relay system" evidence="5">
    <location>
        <position position="259"/>
    </location>
</feature>
<dbReference type="PROSITE" id="PS51892">
    <property type="entry name" value="SUBTILASE"/>
    <property type="match status" value="1"/>
</dbReference>
<dbReference type="Gene3D" id="2.40.128.130">
    <property type="entry name" value="Autotransporter beta-domain"/>
    <property type="match status" value="1"/>
</dbReference>
<evidence type="ECO:0000256" key="2">
    <source>
        <dbReference type="ARBA" id="ARBA00022729"/>
    </source>
</evidence>
<dbReference type="InterPro" id="IPR034061">
    <property type="entry name" value="Peptidases_S8_Autotransporter"/>
</dbReference>
<reference evidence="8" key="1">
    <citation type="submission" date="2020-10" db="EMBL/GenBank/DDBJ databases">
        <title>Phylogeny of dyella-like bacteria.</title>
        <authorList>
            <person name="Fu J."/>
        </authorList>
    </citation>
    <scope>NUCLEOTIDE SEQUENCE</scope>
    <source>
        <strain evidence="8">DHON07</strain>
    </source>
</reference>
<keyword evidence="1 5" id="KW-0645">Protease</keyword>